<dbReference type="Proteomes" id="UP000199051">
    <property type="component" value="Unassembled WGS sequence"/>
</dbReference>
<dbReference type="SUPFAM" id="SSF52091">
    <property type="entry name" value="SpoIIaa-like"/>
    <property type="match status" value="1"/>
</dbReference>
<dbReference type="RefSeq" id="WP_177215901.1">
    <property type="nucleotide sequence ID" value="NZ_FOGI01000018.1"/>
</dbReference>
<name>A0A1H9XNW0_9PSEU</name>
<dbReference type="STRING" id="155974.SAMN04487818_11810"/>
<dbReference type="Pfam" id="PF01740">
    <property type="entry name" value="STAS"/>
    <property type="match status" value="1"/>
</dbReference>
<dbReference type="InterPro" id="IPR002645">
    <property type="entry name" value="STAS_dom"/>
</dbReference>
<comment type="similarity">
    <text evidence="1 2">Belongs to the anti-sigma-factor antagonist family.</text>
</comment>
<feature type="domain" description="STAS" evidence="3">
    <location>
        <begin position="53"/>
        <end position="149"/>
    </location>
</feature>
<dbReference type="AlphaFoldDB" id="A0A1H9XNW0"/>
<dbReference type="Gene3D" id="3.30.750.24">
    <property type="entry name" value="STAS domain"/>
    <property type="match status" value="1"/>
</dbReference>
<evidence type="ECO:0000256" key="2">
    <source>
        <dbReference type="RuleBase" id="RU003749"/>
    </source>
</evidence>
<dbReference type="InterPro" id="IPR003658">
    <property type="entry name" value="Anti-sigma_ant"/>
</dbReference>
<dbReference type="CDD" id="cd07043">
    <property type="entry name" value="STAS_anti-anti-sigma_factors"/>
    <property type="match status" value="1"/>
</dbReference>
<protein>
    <recommendedName>
        <fullName evidence="2">Anti-sigma factor antagonist</fullName>
    </recommendedName>
</protein>
<evidence type="ECO:0000313" key="5">
    <source>
        <dbReference type="Proteomes" id="UP000199051"/>
    </source>
</evidence>
<gene>
    <name evidence="4" type="ORF">SAMN04487818_11810</name>
</gene>
<dbReference type="PANTHER" id="PTHR33495">
    <property type="entry name" value="ANTI-SIGMA FACTOR ANTAGONIST TM_1081-RELATED-RELATED"/>
    <property type="match status" value="1"/>
</dbReference>
<dbReference type="PANTHER" id="PTHR33495:SF2">
    <property type="entry name" value="ANTI-SIGMA FACTOR ANTAGONIST TM_1081-RELATED"/>
    <property type="match status" value="1"/>
</dbReference>
<sequence length="149" mass="15868">MESNIFAIGLGTGRARSARSARVAPTVGAFRGSPLLRLAISWEGGERGVELCVQVTGDLDAATAPALADTLARAHFDLRQVPDAVGIVLDLRPVSFLGAAGMRVMDRARRTCAEEGFTLRLIADHPTVIRPLELTGLAEVLGLNRPPTW</sequence>
<accession>A0A1H9XNW0</accession>
<evidence type="ECO:0000313" key="4">
    <source>
        <dbReference type="EMBL" id="SES47830.1"/>
    </source>
</evidence>
<dbReference type="PROSITE" id="PS50801">
    <property type="entry name" value="STAS"/>
    <property type="match status" value="1"/>
</dbReference>
<dbReference type="EMBL" id="FOGI01000018">
    <property type="protein sequence ID" value="SES47830.1"/>
    <property type="molecule type" value="Genomic_DNA"/>
</dbReference>
<keyword evidence="5" id="KW-1185">Reference proteome</keyword>
<proteinExistence type="inferred from homology"/>
<organism evidence="4 5">
    <name type="scientific">Actinokineospora terrae</name>
    <dbReference type="NCBI Taxonomy" id="155974"/>
    <lineage>
        <taxon>Bacteria</taxon>
        <taxon>Bacillati</taxon>
        <taxon>Actinomycetota</taxon>
        <taxon>Actinomycetes</taxon>
        <taxon>Pseudonocardiales</taxon>
        <taxon>Pseudonocardiaceae</taxon>
        <taxon>Actinokineospora</taxon>
    </lineage>
</organism>
<dbReference type="GO" id="GO:0043856">
    <property type="term" value="F:anti-sigma factor antagonist activity"/>
    <property type="evidence" value="ECO:0007669"/>
    <property type="project" value="InterPro"/>
</dbReference>
<reference evidence="5" key="1">
    <citation type="submission" date="2016-10" db="EMBL/GenBank/DDBJ databases">
        <authorList>
            <person name="Varghese N."/>
            <person name="Submissions S."/>
        </authorList>
    </citation>
    <scope>NUCLEOTIDE SEQUENCE [LARGE SCALE GENOMIC DNA]</scope>
    <source>
        <strain evidence="5">DSM 44260</strain>
    </source>
</reference>
<evidence type="ECO:0000259" key="3">
    <source>
        <dbReference type="PROSITE" id="PS50801"/>
    </source>
</evidence>
<evidence type="ECO:0000256" key="1">
    <source>
        <dbReference type="ARBA" id="ARBA00009013"/>
    </source>
</evidence>
<dbReference type="NCBIfam" id="TIGR00377">
    <property type="entry name" value="ant_ant_sig"/>
    <property type="match status" value="1"/>
</dbReference>
<dbReference type="InterPro" id="IPR036513">
    <property type="entry name" value="STAS_dom_sf"/>
</dbReference>